<organism evidence="1 2">
    <name type="scientific">Romanomermis culicivorax</name>
    <name type="common">Nematode worm</name>
    <dbReference type="NCBI Taxonomy" id="13658"/>
    <lineage>
        <taxon>Eukaryota</taxon>
        <taxon>Metazoa</taxon>
        <taxon>Ecdysozoa</taxon>
        <taxon>Nematoda</taxon>
        <taxon>Enoplea</taxon>
        <taxon>Dorylaimia</taxon>
        <taxon>Mermithida</taxon>
        <taxon>Mermithoidea</taxon>
        <taxon>Mermithidae</taxon>
        <taxon>Romanomermis</taxon>
    </lineage>
</organism>
<accession>A0A915J8E3</accession>
<dbReference type="AlphaFoldDB" id="A0A915J8E3"/>
<name>A0A915J8E3_ROMCU</name>
<reference evidence="2" key="1">
    <citation type="submission" date="2022-11" db="UniProtKB">
        <authorList>
            <consortium name="WormBaseParasite"/>
        </authorList>
    </citation>
    <scope>IDENTIFICATION</scope>
</reference>
<evidence type="ECO:0000313" key="1">
    <source>
        <dbReference type="Proteomes" id="UP000887565"/>
    </source>
</evidence>
<proteinExistence type="predicted"/>
<evidence type="ECO:0000313" key="2">
    <source>
        <dbReference type="WBParaSite" id="nRc.2.0.1.t21989-RA"/>
    </source>
</evidence>
<sequence length="69" mass="8008">MKIHQDFGSIKTFIQRKINCWPSKCSSKENSNYCNEKDRAGASVSSHCFRQINHRLKVMFKSGKAQMLQ</sequence>
<keyword evidence="1" id="KW-1185">Reference proteome</keyword>
<protein>
    <submittedName>
        <fullName evidence="2">Uncharacterized protein</fullName>
    </submittedName>
</protein>
<dbReference type="Proteomes" id="UP000887565">
    <property type="component" value="Unplaced"/>
</dbReference>
<dbReference type="WBParaSite" id="nRc.2.0.1.t21989-RA">
    <property type="protein sequence ID" value="nRc.2.0.1.t21989-RA"/>
    <property type="gene ID" value="nRc.2.0.1.g21989"/>
</dbReference>